<name>A0A2S5DLU0_9NEIS</name>
<dbReference type="EMBL" id="PQWB01000004">
    <property type="protein sequence ID" value="POZ64020.1"/>
    <property type="molecule type" value="Genomic_DNA"/>
</dbReference>
<proteinExistence type="predicted"/>
<accession>A0A2S5DLU0</accession>
<reference evidence="2" key="1">
    <citation type="submission" date="2018-02" db="EMBL/GenBank/DDBJ databases">
        <authorList>
            <person name="O'Hara-Hanley K."/>
            <person name="Soby S."/>
        </authorList>
    </citation>
    <scope>NUCLEOTIDE SEQUENCE [LARGE SCALE GENOMIC DNA]</scope>
    <source>
        <strain evidence="2">MWU14-2602</strain>
    </source>
</reference>
<dbReference type="Proteomes" id="UP000237082">
    <property type="component" value="Unassembled WGS sequence"/>
</dbReference>
<gene>
    <name evidence="1" type="ORF">C2I19_00460</name>
</gene>
<dbReference type="InterPro" id="IPR015003">
    <property type="entry name" value="DUF1853"/>
</dbReference>
<protein>
    <submittedName>
        <fullName evidence="1">DUF1853 domain-containing protein</fullName>
    </submittedName>
</protein>
<evidence type="ECO:0000313" key="1">
    <source>
        <dbReference type="EMBL" id="POZ64020.1"/>
    </source>
</evidence>
<dbReference type="OrthoDB" id="378654at2"/>
<dbReference type="Pfam" id="PF08907">
    <property type="entry name" value="DUF1853"/>
    <property type="match status" value="1"/>
</dbReference>
<comment type="caution">
    <text evidence="1">The sequence shown here is derived from an EMBL/GenBank/DDBJ whole genome shotgun (WGS) entry which is preliminary data.</text>
</comment>
<keyword evidence="2" id="KW-1185">Reference proteome</keyword>
<evidence type="ECO:0000313" key="2">
    <source>
        <dbReference type="Proteomes" id="UP000237082"/>
    </source>
</evidence>
<dbReference type="AlphaFoldDB" id="A0A2S5DLU0"/>
<sequence>MRTEPGYELPYAHPAVRDLAFLLTSPSPWLCGADFPPERLLGLDGAARLAELDRSPAALEAWLAAAPATRLGKYAERLYAFWFRHAPHIELVAENLQVLNRERRVIGEFDFLLRLDGEPWHLETASKFYLQTGDTLEDLIGPGLNDAWRLKETKNATQLRLSRHPDALPYLPAGFERCRAASRLSGWFFYPADQTLPTLLSPGQLHGWHAPLQENWPRRCGDSRWAWLPRLSWLAPARLDESRVQNEPALREQLLAVPSPQLVAELRPGADGAWHEAARVFATPPGWPDPSRLAALRQRVAAART</sequence>
<organism evidence="1 2">
    <name type="scientific">Chromobacterium alticapitis</name>
    <dbReference type="NCBI Taxonomy" id="2073169"/>
    <lineage>
        <taxon>Bacteria</taxon>
        <taxon>Pseudomonadati</taxon>
        <taxon>Pseudomonadota</taxon>
        <taxon>Betaproteobacteria</taxon>
        <taxon>Neisseriales</taxon>
        <taxon>Chromobacteriaceae</taxon>
        <taxon>Chromobacterium</taxon>
    </lineage>
</organism>
<dbReference type="RefSeq" id="WP_103900765.1">
    <property type="nucleotide sequence ID" value="NZ_PQWB01000004.1"/>
</dbReference>